<accession>A0A285V770</accession>
<keyword evidence="1" id="KW-0472">Membrane</keyword>
<evidence type="ECO:0008006" key="4">
    <source>
        <dbReference type="Google" id="ProtNLM"/>
    </source>
</evidence>
<dbReference type="Pfam" id="PF11271">
    <property type="entry name" value="PorA"/>
    <property type="match status" value="1"/>
</dbReference>
<keyword evidence="1" id="KW-0812">Transmembrane</keyword>
<proteinExistence type="predicted"/>
<evidence type="ECO:0000313" key="2">
    <source>
        <dbReference type="EMBL" id="SOC49757.1"/>
    </source>
</evidence>
<dbReference type="OrthoDB" id="153031at2"/>
<keyword evidence="1" id="KW-1133">Transmembrane helix</keyword>
<dbReference type="Proteomes" id="UP000219435">
    <property type="component" value="Unassembled WGS sequence"/>
</dbReference>
<evidence type="ECO:0000256" key="1">
    <source>
        <dbReference type="SAM" id="Phobius"/>
    </source>
</evidence>
<protein>
    <recommendedName>
        <fullName evidence="4">DUF3068 domain-containing protein</fullName>
    </recommendedName>
</protein>
<sequence length="327" mass="34040">MRARIVGLTLIGLGALAVVAAVPARSWVPLVPVGLELDAAFRTGTLGEQVGFVDPVDLAPRTSDDVMAYVRIRGDADTGDAGDDVAVWELAATTNEVDGTLIGTSTTVACLDRRTAEAVDCVSASVDGERAEVRGLTVRFPIDTGRRDYDLWDATTRQAYPARFAGTESIRGLQVYRFEQEVPAQVVASVSVPGSLLGSPAAVDAPADVPADVVHGATRALLVDPVTGVVVSTQEVPNTWLRGPDGQPGAFLLSGTFTSSEESVDDALALVDDIRGQREVLRAAVPWVAGGTGGLLLLAGALVVVRSRPARTDSPEDEPAPVPVPTA</sequence>
<dbReference type="InterPro" id="IPR021424">
    <property type="entry name" value="PorA"/>
</dbReference>
<dbReference type="RefSeq" id="WP_097195287.1">
    <property type="nucleotide sequence ID" value="NZ_OBQI01000003.1"/>
</dbReference>
<keyword evidence="3" id="KW-1185">Reference proteome</keyword>
<reference evidence="3" key="1">
    <citation type="submission" date="2017-08" db="EMBL/GenBank/DDBJ databases">
        <authorList>
            <person name="Varghese N."/>
            <person name="Submissions S."/>
        </authorList>
    </citation>
    <scope>NUCLEOTIDE SEQUENCE [LARGE SCALE GENOMIC DNA]</scope>
    <source>
        <strain evidence="3">DSM 4725</strain>
    </source>
</reference>
<gene>
    <name evidence="2" type="ORF">SAMN05660748_2489</name>
</gene>
<organism evidence="2 3">
    <name type="scientific">Blastococcus aggregatus</name>
    <dbReference type="NCBI Taxonomy" id="38502"/>
    <lineage>
        <taxon>Bacteria</taxon>
        <taxon>Bacillati</taxon>
        <taxon>Actinomycetota</taxon>
        <taxon>Actinomycetes</taxon>
        <taxon>Geodermatophilales</taxon>
        <taxon>Geodermatophilaceae</taxon>
        <taxon>Blastococcus</taxon>
    </lineage>
</organism>
<name>A0A285V770_9ACTN</name>
<dbReference type="EMBL" id="OBQI01000003">
    <property type="protein sequence ID" value="SOC49757.1"/>
    <property type="molecule type" value="Genomic_DNA"/>
</dbReference>
<dbReference type="AlphaFoldDB" id="A0A285V770"/>
<feature type="transmembrane region" description="Helical" evidence="1">
    <location>
        <begin position="284"/>
        <end position="305"/>
    </location>
</feature>
<evidence type="ECO:0000313" key="3">
    <source>
        <dbReference type="Proteomes" id="UP000219435"/>
    </source>
</evidence>